<keyword evidence="1" id="KW-1185">Reference proteome</keyword>
<sequence>MDSASNSAAGEHLSRLECLREHLAKAAEQDEQAGNLPASNLNSENSEFEELQSCNAFSQNIDAADLFEDLMEENHNRLHVHESHVLQGSADVLCESCHHDWLILLFMAVPFPFPHRRMRKIGGKLLAGRDRDCLLIGGKVSPQPLLKVTVTRTYLLLEDQQGRGRQAQVARKEARTKLSRHQKHRIRLHLAMVLVLILATSARRKRKVLFV</sequence>
<evidence type="ECO:0000313" key="1">
    <source>
        <dbReference type="Proteomes" id="UP000504606"/>
    </source>
</evidence>
<gene>
    <name evidence="2" type="primary">LOC113211897</name>
</gene>
<accession>A0A9C6X2H0</accession>
<dbReference type="GeneID" id="113211897"/>
<dbReference type="KEGG" id="foc:113211897"/>
<name>A0A9C6X2H0_FRAOC</name>
<proteinExistence type="predicted"/>
<dbReference type="AlphaFoldDB" id="A0A9C6X2H0"/>
<organism evidence="1 2">
    <name type="scientific">Frankliniella occidentalis</name>
    <name type="common">Western flower thrips</name>
    <name type="synonym">Euthrips occidentalis</name>
    <dbReference type="NCBI Taxonomy" id="133901"/>
    <lineage>
        <taxon>Eukaryota</taxon>
        <taxon>Metazoa</taxon>
        <taxon>Ecdysozoa</taxon>
        <taxon>Arthropoda</taxon>
        <taxon>Hexapoda</taxon>
        <taxon>Insecta</taxon>
        <taxon>Pterygota</taxon>
        <taxon>Neoptera</taxon>
        <taxon>Paraneoptera</taxon>
        <taxon>Thysanoptera</taxon>
        <taxon>Terebrantia</taxon>
        <taxon>Thripoidea</taxon>
        <taxon>Thripidae</taxon>
        <taxon>Frankliniella</taxon>
    </lineage>
</organism>
<evidence type="ECO:0000313" key="2">
    <source>
        <dbReference type="RefSeq" id="XP_052127939.1"/>
    </source>
</evidence>
<dbReference type="Proteomes" id="UP000504606">
    <property type="component" value="Unplaced"/>
</dbReference>
<protein>
    <submittedName>
        <fullName evidence="2">Uncharacterized protein LOC113211897</fullName>
    </submittedName>
</protein>
<reference evidence="2" key="1">
    <citation type="submission" date="2025-08" db="UniProtKB">
        <authorList>
            <consortium name="RefSeq"/>
        </authorList>
    </citation>
    <scope>IDENTIFICATION</scope>
    <source>
        <tissue evidence="2">Whole organism</tissue>
    </source>
</reference>
<dbReference type="RefSeq" id="XP_052127939.1">
    <property type="nucleotide sequence ID" value="XM_052271979.1"/>
</dbReference>